<comment type="caution">
    <text evidence="4">The sequence shown here is derived from an EMBL/GenBank/DDBJ whole genome shotgun (WGS) entry which is preliminary data.</text>
</comment>
<dbReference type="PANTHER" id="PTHR43794">
    <property type="entry name" value="AMINOHYDROLASE SSNA-RELATED"/>
    <property type="match status" value="1"/>
</dbReference>
<keyword evidence="5" id="KW-1185">Reference proteome</keyword>
<feature type="compositionally biased region" description="Basic and acidic residues" evidence="2">
    <location>
        <begin position="260"/>
        <end position="276"/>
    </location>
</feature>
<gene>
    <name evidence="4" type="ORF">Plec18167_009167</name>
</gene>
<protein>
    <recommendedName>
        <fullName evidence="3">Amidohydrolase-related domain-containing protein</fullName>
    </recommendedName>
</protein>
<dbReference type="InterPro" id="IPR011059">
    <property type="entry name" value="Metal-dep_hydrolase_composite"/>
</dbReference>
<dbReference type="Pfam" id="PF01979">
    <property type="entry name" value="Amidohydro_1"/>
    <property type="match status" value="1"/>
</dbReference>
<proteinExistence type="predicted"/>
<dbReference type="SUPFAM" id="SSF51556">
    <property type="entry name" value="Metallo-dependent hydrolases"/>
    <property type="match status" value="1"/>
</dbReference>
<dbReference type="SUPFAM" id="SSF51338">
    <property type="entry name" value="Composite domain of metallo-dependent hydrolases"/>
    <property type="match status" value="1"/>
</dbReference>
<dbReference type="InterPro" id="IPR050287">
    <property type="entry name" value="MTA/SAH_deaminase"/>
</dbReference>
<evidence type="ECO:0000259" key="3">
    <source>
        <dbReference type="Pfam" id="PF01979"/>
    </source>
</evidence>
<dbReference type="InterPro" id="IPR032466">
    <property type="entry name" value="Metal_Hydrolase"/>
</dbReference>
<name>A0ABR3WR85_9EURO</name>
<feature type="domain" description="Amidohydrolase-related" evidence="3">
    <location>
        <begin position="57"/>
        <end position="233"/>
    </location>
</feature>
<evidence type="ECO:0000256" key="1">
    <source>
        <dbReference type="ARBA" id="ARBA00022801"/>
    </source>
</evidence>
<dbReference type="Gene3D" id="3.20.20.140">
    <property type="entry name" value="Metal-dependent hydrolases"/>
    <property type="match status" value="1"/>
</dbReference>
<dbReference type="Proteomes" id="UP001583193">
    <property type="component" value="Unassembled WGS sequence"/>
</dbReference>
<evidence type="ECO:0000313" key="5">
    <source>
        <dbReference type="Proteomes" id="UP001583193"/>
    </source>
</evidence>
<accession>A0ABR3WR85</accession>
<dbReference type="Gene3D" id="2.30.40.10">
    <property type="entry name" value="Urease, subunit C, domain 1"/>
    <property type="match status" value="1"/>
</dbReference>
<organism evidence="4 5">
    <name type="scientific">Paecilomyces lecythidis</name>
    <dbReference type="NCBI Taxonomy" id="3004212"/>
    <lineage>
        <taxon>Eukaryota</taxon>
        <taxon>Fungi</taxon>
        <taxon>Dikarya</taxon>
        <taxon>Ascomycota</taxon>
        <taxon>Pezizomycotina</taxon>
        <taxon>Eurotiomycetes</taxon>
        <taxon>Eurotiomycetidae</taxon>
        <taxon>Eurotiales</taxon>
        <taxon>Thermoascaceae</taxon>
        <taxon>Paecilomyces</taxon>
    </lineage>
</organism>
<dbReference type="EMBL" id="JAVDPF010000054">
    <property type="protein sequence ID" value="KAL1866075.1"/>
    <property type="molecule type" value="Genomic_DNA"/>
</dbReference>
<evidence type="ECO:0000256" key="2">
    <source>
        <dbReference type="SAM" id="MobiDB-lite"/>
    </source>
</evidence>
<reference evidence="4 5" key="1">
    <citation type="journal article" date="2024" name="IMA Fungus">
        <title>IMA Genome - F19 : A genome assembly and annotation guide to empower mycologists, including annotated draft genome sequences of Ceratocystis pirilliformis, Diaporthe australafricana, Fusarium ophioides, Paecilomyces lecythidis, and Sporothrix stenoceras.</title>
        <authorList>
            <person name="Aylward J."/>
            <person name="Wilson A.M."/>
            <person name="Visagie C.M."/>
            <person name="Spraker J."/>
            <person name="Barnes I."/>
            <person name="Buitendag C."/>
            <person name="Ceriani C."/>
            <person name="Del Mar Angel L."/>
            <person name="du Plessis D."/>
            <person name="Fuchs T."/>
            <person name="Gasser K."/>
            <person name="Kramer D."/>
            <person name="Li W."/>
            <person name="Munsamy K."/>
            <person name="Piso A."/>
            <person name="Price J.L."/>
            <person name="Sonnekus B."/>
            <person name="Thomas C."/>
            <person name="van der Nest A."/>
            <person name="van Dijk A."/>
            <person name="van Heerden A."/>
            <person name="van Vuuren N."/>
            <person name="Yilmaz N."/>
            <person name="Duong T.A."/>
            <person name="van der Merwe N.A."/>
            <person name="Wingfield M.J."/>
            <person name="Wingfield B.D."/>
        </authorList>
    </citation>
    <scope>NUCLEOTIDE SEQUENCE [LARGE SCALE GENOMIC DNA]</scope>
    <source>
        <strain evidence="4 5">CMW 18167</strain>
    </source>
</reference>
<keyword evidence="1" id="KW-0378">Hydrolase</keyword>
<evidence type="ECO:0000313" key="4">
    <source>
        <dbReference type="EMBL" id="KAL1866075.1"/>
    </source>
</evidence>
<feature type="region of interest" description="Disordered" evidence="2">
    <location>
        <begin position="249"/>
        <end position="278"/>
    </location>
</feature>
<dbReference type="InterPro" id="IPR006680">
    <property type="entry name" value="Amidohydro-rel"/>
</dbReference>
<dbReference type="PANTHER" id="PTHR43794:SF11">
    <property type="entry name" value="AMIDOHYDROLASE-RELATED DOMAIN-CONTAINING PROTEIN"/>
    <property type="match status" value="1"/>
</dbReference>
<sequence>MSKYLMKSGNVLQFDDAKKPSLPKSDILVEDNIIANISSDLGTGDSGTEVIDASDYIVSPSFIDGHRHVFQAQLRTTFADHPFLDYCAHLLQGHMTFLILEDMYLAQLSGATEALWCGITPVMDHSHEAVSRECAEKCIRATLESGIRSICCVAPFANPQSLSPMVLLNMDGKHPEQISLLKSLIGENPLGGQSNDGRVAIGLGYDTMNHRPLDEAHDILHFAKSNDIPVIVHDVERFNSSSLKLLRRNNLPPPKLTLSHTREPDSDRAERLKSHEIGVVSAPETELPMATESPQLLTYNGRAAVLD</sequence>